<keyword evidence="1" id="KW-0472">Membrane</keyword>
<feature type="transmembrane region" description="Helical" evidence="1">
    <location>
        <begin position="6"/>
        <end position="23"/>
    </location>
</feature>
<dbReference type="NCBIfam" id="TIGR02870">
    <property type="entry name" value="spore_II_D"/>
    <property type="match status" value="1"/>
</dbReference>
<comment type="caution">
    <text evidence="3">The sequence shown here is derived from an EMBL/GenBank/DDBJ whole genome shotgun (WGS) entry which is preliminary data.</text>
</comment>
<dbReference type="GO" id="GO:0030288">
    <property type="term" value="C:outer membrane-bounded periplasmic space"/>
    <property type="evidence" value="ECO:0007669"/>
    <property type="project" value="TreeGrafter"/>
</dbReference>
<reference evidence="3 4" key="1">
    <citation type="journal article" date="2013" name="Genome Announc.">
        <title>Draft Genome Sequence of the Cellulolytic, Mesophilic, Anaerobic Bacterium Clostridium termitidis Strain CT1112 (DSM 5398).</title>
        <authorList>
            <person name="Lal S."/>
            <person name="Ramachandran U."/>
            <person name="Zhang X."/>
            <person name="Munir R."/>
            <person name="Sparling R."/>
            <person name="Levin D.B."/>
        </authorList>
    </citation>
    <scope>NUCLEOTIDE SEQUENCE [LARGE SCALE GENOMIC DNA]</scope>
    <source>
        <strain evidence="3 4">CT1112</strain>
    </source>
</reference>
<dbReference type="InterPro" id="IPR013486">
    <property type="entry name" value="SpoIID/LytB"/>
</dbReference>
<gene>
    <name evidence="3" type="ORF">CTER_1991</name>
</gene>
<dbReference type="PANTHER" id="PTHR30032:SF4">
    <property type="entry name" value="AMIDASE ENHANCER"/>
    <property type="match status" value="1"/>
</dbReference>
<proteinExistence type="predicted"/>
<keyword evidence="1" id="KW-0812">Transmembrane</keyword>
<dbReference type="Proteomes" id="UP000014155">
    <property type="component" value="Unassembled WGS sequence"/>
</dbReference>
<dbReference type="STRING" id="1195236.CTER_1991"/>
<dbReference type="eggNOG" id="COG2385">
    <property type="taxonomic scope" value="Bacteria"/>
</dbReference>
<dbReference type="EMBL" id="AORV01000031">
    <property type="protein sequence ID" value="EMS72047.1"/>
    <property type="molecule type" value="Genomic_DNA"/>
</dbReference>
<accession>S0FJS5</accession>
<dbReference type="InterPro" id="IPR051922">
    <property type="entry name" value="Bact_Sporulation_Assoc"/>
</dbReference>
<dbReference type="Pfam" id="PF08486">
    <property type="entry name" value="SpoIID"/>
    <property type="match status" value="1"/>
</dbReference>
<dbReference type="NCBIfam" id="TIGR02669">
    <property type="entry name" value="SpoIID_LytB"/>
    <property type="match status" value="1"/>
</dbReference>
<dbReference type="PANTHER" id="PTHR30032">
    <property type="entry name" value="N-ACETYLMURAMOYL-L-ALANINE AMIDASE-RELATED"/>
    <property type="match status" value="1"/>
</dbReference>
<feature type="domain" description="Sporulation stage II protein D amidase enhancer LytB N-terminal" evidence="2">
    <location>
        <begin position="52"/>
        <end position="159"/>
    </location>
</feature>
<evidence type="ECO:0000313" key="4">
    <source>
        <dbReference type="Proteomes" id="UP000014155"/>
    </source>
</evidence>
<evidence type="ECO:0000313" key="3">
    <source>
        <dbReference type="EMBL" id="EMS72047.1"/>
    </source>
</evidence>
<dbReference type="InterPro" id="IPR013693">
    <property type="entry name" value="SpoIID/LytB_N"/>
</dbReference>
<organism evidence="3 4">
    <name type="scientific">Ruminiclostridium cellobioparum subsp. termitidis CT1112</name>
    <dbReference type="NCBI Taxonomy" id="1195236"/>
    <lineage>
        <taxon>Bacteria</taxon>
        <taxon>Bacillati</taxon>
        <taxon>Bacillota</taxon>
        <taxon>Clostridia</taxon>
        <taxon>Eubacteriales</taxon>
        <taxon>Oscillospiraceae</taxon>
        <taxon>Ruminiclostridium</taxon>
    </lineage>
</organism>
<protein>
    <submittedName>
        <fullName evidence="3">Stage II sporulation protein D</fullName>
    </submittedName>
</protein>
<name>S0FJS5_RUMCE</name>
<dbReference type="InterPro" id="IPR014225">
    <property type="entry name" value="Spore_II_D_firmicutes"/>
</dbReference>
<dbReference type="AlphaFoldDB" id="S0FJS5"/>
<evidence type="ECO:0000259" key="2">
    <source>
        <dbReference type="Pfam" id="PF08486"/>
    </source>
</evidence>
<sequence>MKKLCIYIIFMVILIVFIPLLMVRNFSIIQEQEKTAKESTDKPLTINVYLSDQKKIVKMNLEDYLIGVVAAEMPASFEMEALKAQAVAARTYAMGRAAKLYGSSETAHNGADVCTNPAHCQAWISKETAMKRWGLFSAFKYWNKICKAVSETSGQIIEYNGVVINPLFHSNSGGHTENSEDVWDGTAEPYLRGVESPGEDTFSEYKTQVVFDQEEMVKKLKEFNPDFQLKTKDLFSAIKIKKYSSGDRVMEMEIGNIKIKGTDFRKIFQLKSANFKLSKLSDGKIDITTLGYGHGVGMSQCGADYLAKEGYSYSDILKYYYKGVTLNKLGDNINDNN</sequence>
<dbReference type="RefSeq" id="WP_004625560.1">
    <property type="nucleotide sequence ID" value="NZ_AORV01000031.1"/>
</dbReference>
<dbReference type="PATRIC" id="fig|1195236.3.peg.2292"/>
<keyword evidence="4" id="KW-1185">Reference proteome</keyword>
<evidence type="ECO:0000256" key="1">
    <source>
        <dbReference type="SAM" id="Phobius"/>
    </source>
</evidence>
<keyword evidence="1" id="KW-1133">Transmembrane helix</keyword>
<dbReference type="GO" id="GO:0030435">
    <property type="term" value="P:sporulation resulting in formation of a cellular spore"/>
    <property type="evidence" value="ECO:0007669"/>
    <property type="project" value="InterPro"/>
</dbReference>